<sequence>MSTESRAAPNYCPYCAEEDLRPREEPHGAWECRGCQRVFSLKFVGLRAEGVSSNPRTEEVR</sequence>
<reference evidence="2" key="1">
    <citation type="submission" date="2016-10" db="EMBL/GenBank/DDBJ databases">
        <authorList>
            <person name="Varghese N."/>
            <person name="Submissions S."/>
        </authorList>
    </citation>
    <scope>NUCLEOTIDE SEQUENCE [LARGE SCALE GENOMIC DNA]</scope>
    <source>
        <strain evidence="2">DSM 44718</strain>
    </source>
</reference>
<evidence type="ECO:0000313" key="1">
    <source>
        <dbReference type="EMBL" id="SDZ19513.1"/>
    </source>
</evidence>
<evidence type="ECO:0000313" key="2">
    <source>
        <dbReference type="Proteomes" id="UP000199632"/>
    </source>
</evidence>
<dbReference type="AlphaFoldDB" id="A0A1H3R1X9"/>
<gene>
    <name evidence="1" type="ORF">SAMN05421684_3383</name>
</gene>
<protein>
    <recommendedName>
        <fullName evidence="3">Insertion element protein</fullName>
    </recommendedName>
</protein>
<organism evidence="1 2">
    <name type="scientific">Asanoa ishikariensis</name>
    <dbReference type="NCBI Taxonomy" id="137265"/>
    <lineage>
        <taxon>Bacteria</taxon>
        <taxon>Bacillati</taxon>
        <taxon>Actinomycetota</taxon>
        <taxon>Actinomycetes</taxon>
        <taxon>Micromonosporales</taxon>
        <taxon>Micromonosporaceae</taxon>
        <taxon>Asanoa</taxon>
    </lineage>
</organism>
<proteinExistence type="predicted"/>
<dbReference type="STRING" id="137265.SAMN05421684_3383"/>
<dbReference type="Proteomes" id="UP000199632">
    <property type="component" value="Unassembled WGS sequence"/>
</dbReference>
<accession>A0A1H3R1X9</accession>
<dbReference type="OrthoDB" id="4243321at2"/>
<dbReference type="EMBL" id="FNQB01000002">
    <property type="protein sequence ID" value="SDZ19513.1"/>
    <property type="molecule type" value="Genomic_DNA"/>
</dbReference>
<evidence type="ECO:0008006" key="3">
    <source>
        <dbReference type="Google" id="ProtNLM"/>
    </source>
</evidence>
<name>A0A1H3R1X9_9ACTN</name>
<dbReference type="RefSeq" id="WP_090792878.1">
    <property type="nucleotide sequence ID" value="NZ_BOND01000008.1"/>
</dbReference>
<keyword evidence="2" id="KW-1185">Reference proteome</keyword>